<proteinExistence type="predicted"/>
<dbReference type="Gene3D" id="3.40.190.10">
    <property type="entry name" value="Periplasmic binding protein-like II"/>
    <property type="match status" value="1"/>
</dbReference>
<name>A0ABY6ZEQ6_9BACL</name>
<sequence length="614" mass="67648">MNNRVKKATRISLIAGAAIVLVSGCSQGATTKDGTGNSQQANATLSYAGGWTTNGVTNPFGSNNIIQNDLSYVPLAWYKYTGNYDYWKVLASNWEMSKDGKTFTVNINPKAKWSDGSPVTAEDVYVTFELQLLTGNAESWGLSGMKIVNSHTIEFTRDLNTLYSTVMFERQILNNIEIFPAKVYKKFIPSNLWSLVRDWNGNPNAQSTKNATAELTQYATKAQSANMSASDLIYNGPWSLVRTSSSQELYQKNPDYLFANNVNAGKVIALNQTTNDVTWRALENGQLDYAGVGYSQVVYKQVMKVHQNSYISAPGTGGMALYFNENVAPFNNVKVRQALAYAIDRPAAQEIGEPIGYFNTSTITGMIPSVENQWLTPNQLSSLSAYNYDQNKAAQLLESAGFKKTSSGWVMPNGKPFTFNLTVPNLSDWLAGVNAISTQLQKEGINAQTAVVDTTTWTQEVPLGKYAVYANWWGGGDVNPSAPYNQLYISDNNYQVSTTGQLKNTATAQNQQQEAIPESINVPGLGTVNPMALSVQLLGDMPQQKEKNIVYQLAKTTNYDVPLIPIWGQAAGRTISSANWTWPDYTNNLAIENCYSYHTPFVVFETLGLMKPKK</sequence>
<dbReference type="RefSeq" id="WP_268005223.1">
    <property type="nucleotide sequence ID" value="NZ_BSUT01000001.1"/>
</dbReference>
<feature type="domain" description="Solute-binding protein family 5" evidence="2">
    <location>
        <begin position="90"/>
        <end position="494"/>
    </location>
</feature>
<dbReference type="Pfam" id="PF00496">
    <property type="entry name" value="SBP_bac_5"/>
    <property type="match status" value="1"/>
</dbReference>
<evidence type="ECO:0000313" key="4">
    <source>
        <dbReference type="Proteomes" id="UP001164761"/>
    </source>
</evidence>
<dbReference type="PROSITE" id="PS51257">
    <property type="entry name" value="PROKAR_LIPOPROTEIN"/>
    <property type="match status" value="1"/>
</dbReference>
<dbReference type="InterPro" id="IPR000914">
    <property type="entry name" value="SBP_5_dom"/>
</dbReference>
<dbReference type="Proteomes" id="UP001164761">
    <property type="component" value="Chromosome"/>
</dbReference>
<evidence type="ECO:0000259" key="2">
    <source>
        <dbReference type="Pfam" id="PF00496"/>
    </source>
</evidence>
<accession>A0ABY6ZEQ6</accession>
<gene>
    <name evidence="3" type="ORF">NZD89_24115</name>
</gene>
<evidence type="ECO:0000256" key="1">
    <source>
        <dbReference type="SAM" id="SignalP"/>
    </source>
</evidence>
<dbReference type="Gene3D" id="3.10.105.10">
    <property type="entry name" value="Dipeptide-binding Protein, Domain 3"/>
    <property type="match status" value="1"/>
</dbReference>
<feature type="chain" id="PRO_5047548684" evidence="1">
    <location>
        <begin position="29"/>
        <end position="614"/>
    </location>
</feature>
<keyword evidence="4" id="KW-1185">Reference proteome</keyword>
<reference evidence="3" key="1">
    <citation type="submission" date="2022-08" db="EMBL/GenBank/DDBJ databases">
        <title>Alicyclobacillus fastidiosus DSM 17978, complete genome.</title>
        <authorList>
            <person name="Wang Q."/>
            <person name="Cai R."/>
            <person name="Wang Z."/>
        </authorList>
    </citation>
    <scope>NUCLEOTIDE SEQUENCE</scope>
    <source>
        <strain evidence="3">DSM 17978</strain>
    </source>
</reference>
<dbReference type="PANTHER" id="PTHR30290">
    <property type="entry name" value="PERIPLASMIC BINDING COMPONENT OF ABC TRANSPORTER"/>
    <property type="match status" value="1"/>
</dbReference>
<evidence type="ECO:0000313" key="3">
    <source>
        <dbReference type="EMBL" id="WAH41308.1"/>
    </source>
</evidence>
<feature type="signal peptide" evidence="1">
    <location>
        <begin position="1"/>
        <end position="28"/>
    </location>
</feature>
<dbReference type="EMBL" id="CP104067">
    <property type="protein sequence ID" value="WAH41308.1"/>
    <property type="molecule type" value="Genomic_DNA"/>
</dbReference>
<organism evidence="3 4">
    <name type="scientific">Alicyclobacillus fastidiosus</name>
    <dbReference type="NCBI Taxonomy" id="392011"/>
    <lineage>
        <taxon>Bacteria</taxon>
        <taxon>Bacillati</taxon>
        <taxon>Bacillota</taxon>
        <taxon>Bacilli</taxon>
        <taxon>Bacillales</taxon>
        <taxon>Alicyclobacillaceae</taxon>
        <taxon>Alicyclobacillus</taxon>
    </lineage>
</organism>
<protein>
    <submittedName>
        <fullName evidence="3">ABC transporter substrate-binding protein</fullName>
    </submittedName>
</protein>
<dbReference type="SUPFAM" id="SSF53850">
    <property type="entry name" value="Periplasmic binding protein-like II"/>
    <property type="match status" value="1"/>
</dbReference>
<keyword evidence="1" id="KW-0732">Signal</keyword>
<dbReference type="InterPro" id="IPR039424">
    <property type="entry name" value="SBP_5"/>
</dbReference>